<evidence type="ECO:0000313" key="1">
    <source>
        <dbReference type="EMBL" id="MDP9961269.1"/>
    </source>
</evidence>
<organism evidence="1 2">
    <name type="scientific">Chryseobacterium lathyri</name>
    <dbReference type="NCBI Taxonomy" id="395933"/>
    <lineage>
        <taxon>Bacteria</taxon>
        <taxon>Pseudomonadati</taxon>
        <taxon>Bacteroidota</taxon>
        <taxon>Flavobacteriia</taxon>
        <taxon>Flavobacteriales</taxon>
        <taxon>Weeksellaceae</taxon>
        <taxon>Chryseobacterium group</taxon>
        <taxon>Chryseobacterium</taxon>
    </lineage>
</organism>
<gene>
    <name evidence="1" type="ORF">J2T04_003167</name>
</gene>
<dbReference type="EMBL" id="JAUSRL010000005">
    <property type="protein sequence ID" value="MDP9961269.1"/>
    <property type="molecule type" value="Genomic_DNA"/>
</dbReference>
<evidence type="ECO:0000313" key="2">
    <source>
        <dbReference type="Proteomes" id="UP001235513"/>
    </source>
</evidence>
<name>A0ABT9SQZ0_9FLAO</name>
<keyword evidence="2" id="KW-1185">Reference proteome</keyword>
<sequence>MVDNSKLRTESKSIISKLLFHTDFVLTTSGNNKKETFKHIEFGSKLKFHLEKDFYRGQFIGYKSVDIVFSPHYHFNKYRHNGNDFTPKNSVKTITDILSYLGVKQNEFIDLKVCNLEYGLNLISDKVSILFNSSFFKRKKSFHLKNYPHGSKFYASHKKMVDNNSQSHTIPKGFKLYTKGLQFIKSPEYGIALDTFRFEIKMKKSEPIRRLGIFTVNDLLELKTYDKMGQSLIDEWNQILVVNNNFDLRTLKRDERELIKKSTKEQFWSSLDSKTNQRTIEKYYNILRGKNNLHHIVKTKIIDKLLSFQGVTICPQETTINKQNNIVEKNTSLLINWQNVTEEQNFKLCKVTGLNISGQKENSKFLREKALKEIKTNQPYIYLMLEKKYLKEQYKTEPEKKTVVFNL</sequence>
<reference evidence="1 2" key="1">
    <citation type="submission" date="2023-07" db="EMBL/GenBank/DDBJ databases">
        <title>Sorghum-associated microbial communities from plants grown in Nebraska, USA.</title>
        <authorList>
            <person name="Schachtman D."/>
        </authorList>
    </citation>
    <scope>NUCLEOTIDE SEQUENCE [LARGE SCALE GENOMIC DNA]</scope>
    <source>
        <strain evidence="1 2">CC351</strain>
    </source>
</reference>
<dbReference type="Proteomes" id="UP001235513">
    <property type="component" value="Unassembled WGS sequence"/>
</dbReference>
<accession>A0ABT9SQZ0</accession>
<proteinExistence type="predicted"/>
<dbReference type="RefSeq" id="WP_306845206.1">
    <property type="nucleotide sequence ID" value="NZ_JAUSRL010000005.1"/>
</dbReference>
<protein>
    <submittedName>
        <fullName evidence="1">Ribosome recycling factor</fullName>
    </submittedName>
</protein>
<comment type="caution">
    <text evidence="1">The sequence shown here is derived from an EMBL/GenBank/DDBJ whole genome shotgun (WGS) entry which is preliminary data.</text>
</comment>